<accession>A0ABY8XWS2</accession>
<evidence type="ECO:0000313" key="1">
    <source>
        <dbReference type="EMBL" id="WIV60172.1"/>
    </source>
</evidence>
<dbReference type="EMBL" id="CP127173">
    <property type="protein sequence ID" value="WIV60172.1"/>
    <property type="molecule type" value="Genomic_DNA"/>
</dbReference>
<sequence length="93" mass="10402">MDTNVNRRRIDAAVSATDEFAGEAVYPDGLTEADIDALLQDVYGELAADEHAAERAVRHDFNDQRRVSRAQRRAARRALWALPTTWTFEGEAA</sequence>
<name>A0ABY8XWS2_9PSEU</name>
<dbReference type="RefSeq" id="WP_285457737.1">
    <property type="nucleotide sequence ID" value="NZ_CP127173.1"/>
</dbReference>
<gene>
    <name evidence="1" type="ORF">QP939_16925</name>
</gene>
<reference evidence="1 2" key="1">
    <citation type="submission" date="2023-06" db="EMBL/GenBank/DDBJ databases">
        <authorList>
            <person name="Oyuntsetseg B."/>
            <person name="Kim S.B."/>
        </authorList>
    </citation>
    <scope>NUCLEOTIDE SEQUENCE [LARGE SCALE GENOMIC DNA]</scope>
    <source>
        <strain evidence="1 2">2-2</strain>
    </source>
</reference>
<proteinExistence type="predicted"/>
<organism evidence="1 2">
    <name type="scientific">Amycolatopsis nalaikhensis</name>
    <dbReference type="NCBI Taxonomy" id="715472"/>
    <lineage>
        <taxon>Bacteria</taxon>
        <taxon>Bacillati</taxon>
        <taxon>Actinomycetota</taxon>
        <taxon>Actinomycetes</taxon>
        <taxon>Pseudonocardiales</taxon>
        <taxon>Pseudonocardiaceae</taxon>
        <taxon>Amycolatopsis</taxon>
    </lineage>
</organism>
<keyword evidence="2" id="KW-1185">Reference proteome</keyword>
<evidence type="ECO:0000313" key="2">
    <source>
        <dbReference type="Proteomes" id="UP001227101"/>
    </source>
</evidence>
<dbReference type="Proteomes" id="UP001227101">
    <property type="component" value="Chromosome"/>
</dbReference>
<protein>
    <submittedName>
        <fullName evidence="1">Uncharacterized protein</fullName>
    </submittedName>
</protein>